<evidence type="ECO:0000256" key="1">
    <source>
        <dbReference type="ARBA" id="ARBA00001971"/>
    </source>
</evidence>
<dbReference type="Proteomes" id="UP000184073">
    <property type="component" value="Unassembled WGS sequence"/>
</dbReference>
<dbReference type="PRINTS" id="PR00385">
    <property type="entry name" value="P450"/>
</dbReference>
<dbReference type="PANTHER" id="PTHR24305:SF166">
    <property type="entry name" value="CYTOCHROME P450 12A4, MITOCHONDRIAL-RELATED"/>
    <property type="match status" value="1"/>
</dbReference>
<dbReference type="STRING" id="1036611.A0A1L9Q145"/>
<evidence type="ECO:0000313" key="9">
    <source>
        <dbReference type="Proteomes" id="UP000184073"/>
    </source>
</evidence>
<dbReference type="InterPro" id="IPR017972">
    <property type="entry name" value="Cyt_P450_CS"/>
</dbReference>
<dbReference type="AlphaFoldDB" id="A0A1L9Q145"/>
<keyword evidence="7" id="KW-0503">Monooxygenase</keyword>
<keyword evidence="9" id="KW-1185">Reference proteome</keyword>
<dbReference type="GeneID" id="63726792"/>
<dbReference type="GO" id="GO:0005506">
    <property type="term" value="F:iron ion binding"/>
    <property type="evidence" value="ECO:0007669"/>
    <property type="project" value="InterPro"/>
</dbReference>
<keyword evidence="4 7" id="KW-0560">Oxidoreductase</keyword>
<dbReference type="InterPro" id="IPR050121">
    <property type="entry name" value="Cytochrome_P450_monoxygenase"/>
</dbReference>
<keyword evidence="3 6" id="KW-0479">Metal-binding</keyword>
<accession>A0A1L9Q145</accession>
<feature type="binding site" description="axial binding residue" evidence="6">
    <location>
        <position position="428"/>
    </location>
    <ligand>
        <name>heme</name>
        <dbReference type="ChEBI" id="CHEBI:30413"/>
    </ligand>
    <ligandPart>
        <name>Fe</name>
        <dbReference type="ChEBI" id="CHEBI:18248"/>
    </ligandPart>
</feature>
<evidence type="ECO:0000256" key="4">
    <source>
        <dbReference type="ARBA" id="ARBA00023002"/>
    </source>
</evidence>
<dbReference type="InterPro" id="IPR036396">
    <property type="entry name" value="Cyt_P450_sf"/>
</dbReference>
<reference evidence="9" key="1">
    <citation type="journal article" date="2017" name="Genome Biol.">
        <title>Comparative genomics reveals high biological diversity and specific adaptations in the industrially and medically important fungal genus Aspergillus.</title>
        <authorList>
            <person name="de Vries R.P."/>
            <person name="Riley R."/>
            <person name="Wiebenga A."/>
            <person name="Aguilar-Osorio G."/>
            <person name="Amillis S."/>
            <person name="Uchima C.A."/>
            <person name="Anderluh G."/>
            <person name="Asadollahi M."/>
            <person name="Askin M."/>
            <person name="Barry K."/>
            <person name="Battaglia E."/>
            <person name="Bayram O."/>
            <person name="Benocci T."/>
            <person name="Braus-Stromeyer S.A."/>
            <person name="Caldana C."/>
            <person name="Canovas D."/>
            <person name="Cerqueira G.C."/>
            <person name="Chen F."/>
            <person name="Chen W."/>
            <person name="Choi C."/>
            <person name="Clum A."/>
            <person name="Dos Santos R.A."/>
            <person name="Damasio A.R."/>
            <person name="Diallinas G."/>
            <person name="Emri T."/>
            <person name="Fekete E."/>
            <person name="Flipphi M."/>
            <person name="Freyberg S."/>
            <person name="Gallo A."/>
            <person name="Gournas C."/>
            <person name="Habgood R."/>
            <person name="Hainaut M."/>
            <person name="Harispe M.L."/>
            <person name="Henrissat B."/>
            <person name="Hilden K.S."/>
            <person name="Hope R."/>
            <person name="Hossain A."/>
            <person name="Karabika E."/>
            <person name="Karaffa L."/>
            <person name="Karanyi Z."/>
            <person name="Krasevec N."/>
            <person name="Kuo A."/>
            <person name="Kusch H."/>
            <person name="LaButti K."/>
            <person name="Lagendijk E.L."/>
            <person name="Lapidus A."/>
            <person name="Levasseur A."/>
            <person name="Lindquist E."/>
            <person name="Lipzen A."/>
            <person name="Logrieco A.F."/>
            <person name="MacCabe A."/>
            <person name="Maekelae M.R."/>
            <person name="Malavazi I."/>
            <person name="Melin P."/>
            <person name="Meyer V."/>
            <person name="Mielnichuk N."/>
            <person name="Miskei M."/>
            <person name="Molnar A.P."/>
            <person name="Mule G."/>
            <person name="Ngan C.Y."/>
            <person name="Orejas M."/>
            <person name="Orosz E."/>
            <person name="Ouedraogo J.P."/>
            <person name="Overkamp K.M."/>
            <person name="Park H.-S."/>
            <person name="Perrone G."/>
            <person name="Piumi F."/>
            <person name="Punt P.J."/>
            <person name="Ram A.F."/>
            <person name="Ramon A."/>
            <person name="Rauscher S."/>
            <person name="Record E."/>
            <person name="Riano-Pachon D.M."/>
            <person name="Robert V."/>
            <person name="Roehrig J."/>
            <person name="Ruller R."/>
            <person name="Salamov A."/>
            <person name="Salih N.S."/>
            <person name="Samson R.A."/>
            <person name="Sandor E."/>
            <person name="Sanguinetti M."/>
            <person name="Schuetze T."/>
            <person name="Sepcic K."/>
            <person name="Shelest E."/>
            <person name="Sherlock G."/>
            <person name="Sophianopoulou V."/>
            <person name="Squina F.M."/>
            <person name="Sun H."/>
            <person name="Susca A."/>
            <person name="Todd R.B."/>
            <person name="Tsang A."/>
            <person name="Unkles S.E."/>
            <person name="van de Wiele N."/>
            <person name="van Rossen-Uffink D."/>
            <person name="Oliveira J.V."/>
            <person name="Vesth T.C."/>
            <person name="Visser J."/>
            <person name="Yu J.-H."/>
            <person name="Zhou M."/>
            <person name="Andersen M.R."/>
            <person name="Archer D.B."/>
            <person name="Baker S.E."/>
            <person name="Benoit I."/>
            <person name="Brakhage A.A."/>
            <person name="Braus G.H."/>
            <person name="Fischer R."/>
            <person name="Frisvad J.C."/>
            <person name="Goldman G.H."/>
            <person name="Houbraken J."/>
            <person name="Oakley B."/>
            <person name="Pocsi I."/>
            <person name="Scazzocchio C."/>
            <person name="Seiboth B."/>
            <person name="vanKuyk P.A."/>
            <person name="Wortman J."/>
            <person name="Dyer P.S."/>
            <person name="Grigoriev I.V."/>
        </authorList>
    </citation>
    <scope>NUCLEOTIDE SEQUENCE [LARGE SCALE GENOMIC DNA]</scope>
    <source>
        <strain evidence="9">CBS 583.65</strain>
    </source>
</reference>
<dbReference type="PROSITE" id="PS00086">
    <property type="entry name" value="CYTOCHROME_P450"/>
    <property type="match status" value="1"/>
</dbReference>
<dbReference type="SUPFAM" id="SSF48264">
    <property type="entry name" value="Cytochrome P450"/>
    <property type="match status" value="1"/>
</dbReference>
<evidence type="ECO:0000256" key="3">
    <source>
        <dbReference type="ARBA" id="ARBA00022723"/>
    </source>
</evidence>
<dbReference type="GO" id="GO:0016705">
    <property type="term" value="F:oxidoreductase activity, acting on paired donors, with incorporation or reduction of molecular oxygen"/>
    <property type="evidence" value="ECO:0007669"/>
    <property type="project" value="InterPro"/>
</dbReference>
<dbReference type="GO" id="GO:0004497">
    <property type="term" value="F:monooxygenase activity"/>
    <property type="evidence" value="ECO:0007669"/>
    <property type="project" value="UniProtKB-KW"/>
</dbReference>
<evidence type="ECO:0000256" key="2">
    <source>
        <dbReference type="ARBA" id="ARBA00010617"/>
    </source>
</evidence>
<dbReference type="Gene3D" id="1.10.630.10">
    <property type="entry name" value="Cytochrome P450"/>
    <property type="match status" value="1"/>
</dbReference>
<dbReference type="GO" id="GO:0020037">
    <property type="term" value="F:heme binding"/>
    <property type="evidence" value="ECO:0007669"/>
    <property type="project" value="InterPro"/>
</dbReference>
<dbReference type="CDD" id="cd11059">
    <property type="entry name" value="CYP_fungal"/>
    <property type="match status" value="1"/>
</dbReference>
<dbReference type="VEuPathDB" id="FungiDB:ASPVEDRAFT_367476"/>
<gene>
    <name evidence="8" type="ORF">ASPVEDRAFT_367476</name>
</gene>
<evidence type="ECO:0000256" key="6">
    <source>
        <dbReference type="PIRSR" id="PIRSR602401-1"/>
    </source>
</evidence>
<dbReference type="InterPro" id="IPR001128">
    <property type="entry name" value="Cyt_P450"/>
</dbReference>
<evidence type="ECO:0008006" key="10">
    <source>
        <dbReference type="Google" id="ProtNLM"/>
    </source>
</evidence>
<organism evidence="8 9">
    <name type="scientific">Aspergillus versicolor CBS 583.65</name>
    <dbReference type="NCBI Taxonomy" id="1036611"/>
    <lineage>
        <taxon>Eukaryota</taxon>
        <taxon>Fungi</taxon>
        <taxon>Dikarya</taxon>
        <taxon>Ascomycota</taxon>
        <taxon>Pezizomycotina</taxon>
        <taxon>Eurotiomycetes</taxon>
        <taxon>Eurotiomycetidae</taxon>
        <taxon>Eurotiales</taxon>
        <taxon>Aspergillaceae</taxon>
        <taxon>Aspergillus</taxon>
        <taxon>Aspergillus subgen. Nidulantes</taxon>
    </lineage>
</organism>
<comment type="cofactor">
    <cofactor evidence="1 6">
        <name>heme</name>
        <dbReference type="ChEBI" id="CHEBI:30413"/>
    </cofactor>
</comment>
<dbReference type="PANTHER" id="PTHR24305">
    <property type="entry name" value="CYTOCHROME P450"/>
    <property type="match status" value="1"/>
</dbReference>
<evidence type="ECO:0000313" key="8">
    <source>
        <dbReference type="EMBL" id="OJJ07494.1"/>
    </source>
</evidence>
<evidence type="ECO:0000256" key="5">
    <source>
        <dbReference type="ARBA" id="ARBA00023004"/>
    </source>
</evidence>
<keyword evidence="6 7" id="KW-0349">Heme</keyword>
<sequence>MFVLIAITLLAIGFVGPFVSSVFLSPLRRVPGPFIAKITSSWLAVVDLLGDRTTTIHKLHQKYGPSVRIGPREVSFSNTEMVKAIYGQRSDFMKAPVYDHFSVHPVGIFSMRDRAEHSQRRRLLSHVFSQSNLLETETLIGQIIEKMTARVRKEQGRPVDVLGLFRLTALEIVGELFLGQSFGALDSPDHPQFLVDMDCHFIISGLEGSFPILLKMLRCLPIPSLRQFLGSRDRIIQYGRQPYEKYIRQYGRNSGRKDLLTKILIGEQEGGPLTDRETYTEIGNLVFAGTDTTSSTLTYLFWELAKNPDWQGRVRTEVSEVAFDGTLPPYNGISHLPVLDAVISEVLRLHPAAPASLQRETPRGGRGLNGIYIPEKTIVSMQCYTTHRDPTAFESPDAFLPERWIGHQRPTKGMKTLFLPFSEGTRACLGKNLAMMELKLITATLVGLFDVSLGPGTTDASMTMKDHFLLVPKGGKCDLIFTPAK</sequence>
<keyword evidence="5 6" id="KW-0408">Iron</keyword>
<evidence type="ECO:0000256" key="7">
    <source>
        <dbReference type="RuleBase" id="RU000461"/>
    </source>
</evidence>
<dbReference type="RefSeq" id="XP_040673256.1">
    <property type="nucleotide sequence ID" value="XM_040811281.1"/>
</dbReference>
<proteinExistence type="inferred from homology"/>
<dbReference type="OrthoDB" id="1470350at2759"/>
<dbReference type="EMBL" id="KV878137">
    <property type="protein sequence ID" value="OJJ07494.1"/>
    <property type="molecule type" value="Genomic_DNA"/>
</dbReference>
<dbReference type="GO" id="GO:0044550">
    <property type="term" value="P:secondary metabolite biosynthetic process"/>
    <property type="evidence" value="ECO:0007669"/>
    <property type="project" value="UniProtKB-ARBA"/>
</dbReference>
<dbReference type="InterPro" id="IPR002401">
    <property type="entry name" value="Cyt_P450_E_grp-I"/>
</dbReference>
<dbReference type="PRINTS" id="PR00463">
    <property type="entry name" value="EP450I"/>
</dbReference>
<protein>
    <recommendedName>
        <fullName evidence="10">Cytochrome P450</fullName>
    </recommendedName>
</protein>
<comment type="similarity">
    <text evidence="2 7">Belongs to the cytochrome P450 family.</text>
</comment>
<dbReference type="Pfam" id="PF00067">
    <property type="entry name" value="p450"/>
    <property type="match status" value="1"/>
</dbReference>
<name>A0A1L9Q145_ASPVE</name>